<evidence type="ECO:0000313" key="2">
    <source>
        <dbReference type="Proteomes" id="UP000800200"/>
    </source>
</evidence>
<organism evidence="1 2">
    <name type="scientific">Zopfia rhizophila CBS 207.26</name>
    <dbReference type="NCBI Taxonomy" id="1314779"/>
    <lineage>
        <taxon>Eukaryota</taxon>
        <taxon>Fungi</taxon>
        <taxon>Dikarya</taxon>
        <taxon>Ascomycota</taxon>
        <taxon>Pezizomycotina</taxon>
        <taxon>Dothideomycetes</taxon>
        <taxon>Dothideomycetes incertae sedis</taxon>
        <taxon>Zopfiaceae</taxon>
        <taxon>Zopfia</taxon>
    </lineage>
</organism>
<reference evidence="1" key="1">
    <citation type="journal article" date="2020" name="Stud. Mycol.">
        <title>101 Dothideomycetes genomes: a test case for predicting lifestyles and emergence of pathogens.</title>
        <authorList>
            <person name="Haridas S."/>
            <person name="Albert R."/>
            <person name="Binder M."/>
            <person name="Bloem J."/>
            <person name="Labutti K."/>
            <person name="Salamov A."/>
            <person name="Andreopoulos B."/>
            <person name="Baker S."/>
            <person name="Barry K."/>
            <person name="Bills G."/>
            <person name="Bluhm B."/>
            <person name="Cannon C."/>
            <person name="Castanera R."/>
            <person name="Culley D."/>
            <person name="Daum C."/>
            <person name="Ezra D."/>
            <person name="Gonzalez J."/>
            <person name="Henrissat B."/>
            <person name="Kuo A."/>
            <person name="Liang C."/>
            <person name="Lipzen A."/>
            <person name="Lutzoni F."/>
            <person name="Magnuson J."/>
            <person name="Mondo S."/>
            <person name="Nolan M."/>
            <person name="Ohm R."/>
            <person name="Pangilinan J."/>
            <person name="Park H.-J."/>
            <person name="Ramirez L."/>
            <person name="Alfaro M."/>
            <person name="Sun H."/>
            <person name="Tritt A."/>
            <person name="Yoshinaga Y."/>
            <person name="Zwiers L.-H."/>
            <person name="Turgeon B."/>
            <person name="Goodwin S."/>
            <person name="Spatafora J."/>
            <person name="Crous P."/>
            <person name="Grigoriev I."/>
        </authorList>
    </citation>
    <scope>NUCLEOTIDE SEQUENCE</scope>
    <source>
        <strain evidence="1">CBS 207.26</strain>
    </source>
</reference>
<proteinExistence type="predicted"/>
<dbReference type="Proteomes" id="UP000800200">
    <property type="component" value="Unassembled WGS sequence"/>
</dbReference>
<protein>
    <recommendedName>
        <fullName evidence="3">BTB domain-containing protein</fullName>
    </recommendedName>
</protein>
<dbReference type="OrthoDB" id="5280838at2759"/>
<dbReference type="PANTHER" id="PTHR38119">
    <property type="entry name" value="BTB DOMAIN-CONTAINING PROTEIN-RELATED"/>
    <property type="match status" value="1"/>
</dbReference>
<gene>
    <name evidence="1" type="ORF">K469DRAFT_691770</name>
</gene>
<name>A0A6A6DTY4_9PEZI</name>
<sequence length="361" mass="40837">MESNRFPNFRSGDVVISTKLGEIEKRYQLHSSVLTRHSTWFQHVLKQIDPMDPHLSWYSFTLEETPWSIPKLVRQPTRGEHPVPFNTNQDVCIKTEDTGHDTFSMHSVSTNSDSGAINISPPISTTDIGTTLIQSELITQIAEELGSLHLIHPHLGSIFAQFRQELYVAIKGDPARGIKLSIPLENSSIYTEAMIHLVGAHPAWPWPTNRTSIPSALRQLIAHKSKELDVQCLEAEHDLMLNTITVGKRPTIIQLFRDWLCNVLTEQSETRSKQSLERGTLFRNLYKGGEAYLPFEEVKEVCGTIRGMSEWTDLSGDLKMVKQYGAAAAEDLARNEFMIEPKANGVGYLTCVKVELKDIWW</sequence>
<dbReference type="EMBL" id="ML994651">
    <property type="protein sequence ID" value="KAF2181679.1"/>
    <property type="molecule type" value="Genomic_DNA"/>
</dbReference>
<evidence type="ECO:0008006" key="3">
    <source>
        <dbReference type="Google" id="ProtNLM"/>
    </source>
</evidence>
<dbReference type="AlphaFoldDB" id="A0A6A6DTY4"/>
<dbReference type="PANTHER" id="PTHR38119:SF1">
    <property type="entry name" value="BTB DOMAIN-CONTAINING PROTEIN"/>
    <property type="match status" value="1"/>
</dbReference>
<keyword evidence="2" id="KW-1185">Reference proteome</keyword>
<accession>A0A6A6DTY4</accession>
<evidence type="ECO:0000313" key="1">
    <source>
        <dbReference type="EMBL" id="KAF2181679.1"/>
    </source>
</evidence>